<feature type="signal peptide" evidence="6">
    <location>
        <begin position="1"/>
        <end position="20"/>
    </location>
</feature>
<dbReference type="InterPro" id="IPR001254">
    <property type="entry name" value="Trypsin_dom"/>
</dbReference>
<evidence type="ECO:0000259" key="7">
    <source>
        <dbReference type="PROSITE" id="PS50240"/>
    </source>
</evidence>
<keyword evidence="5" id="KW-0720">Serine protease</keyword>
<dbReference type="RefSeq" id="XP_046590296.1">
    <property type="nucleotide sequence ID" value="XM_046734340.1"/>
</dbReference>
<keyword evidence="3" id="KW-0645">Protease</keyword>
<evidence type="ECO:0000313" key="9">
    <source>
        <dbReference type="RefSeq" id="XP_046590296.1"/>
    </source>
</evidence>
<evidence type="ECO:0000256" key="6">
    <source>
        <dbReference type="SAM" id="SignalP"/>
    </source>
</evidence>
<dbReference type="Proteomes" id="UP000829291">
    <property type="component" value="Chromosome 3"/>
</dbReference>
<keyword evidence="2" id="KW-0964">Secreted</keyword>
<proteinExistence type="predicted"/>
<dbReference type="InterPro" id="IPR009003">
    <property type="entry name" value="Peptidase_S1_PA"/>
</dbReference>
<dbReference type="PROSITE" id="PS00135">
    <property type="entry name" value="TRYPSIN_SER"/>
    <property type="match status" value="1"/>
</dbReference>
<keyword evidence="6" id="KW-0732">Signal</keyword>
<name>A0ABM3FQK2_NEOLC</name>
<evidence type="ECO:0000256" key="1">
    <source>
        <dbReference type="ARBA" id="ARBA00004613"/>
    </source>
</evidence>
<protein>
    <submittedName>
        <fullName evidence="9">Trypsin-3-like</fullName>
    </submittedName>
</protein>
<evidence type="ECO:0000313" key="8">
    <source>
        <dbReference type="Proteomes" id="UP000829291"/>
    </source>
</evidence>
<dbReference type="SUPFAM" id="SSF50494">
    <property type="entry name" value="Trypsin-like serine proteases"/>
    <property type="match status" value="1"/>
</dbReference>
<sequence>MIHERKFFSILLFVCHVSESLLHEFSPSRSFNRLTCIIVHYPKLTEPFRITRFVYPSPIPNSIDDTLAQTKFPICTVVGWGRLKPGSDVGYGDVLRKVRVPLITVEKCRHQVYSGVRRDSQLCAGVDEGGIDSCQGDSGGPMLCDNVQVGVVSWGIGCGNKKSPGIYSRVDYYLDWINSTVTRNTSGRYSHQVKDLDSQNYGALVLEVKIHQVEDLDS</sequence>
<evidence type="ECO:0000256" key="3">
    <source>
        <dbReference type="ARBA" id="ARBA00022670"/>
    </source>
</evidence>
<dbReference type="InterPro" id="IPR050127">
    <property type="entry name" value="Serine_Proteases_S1"/>
</dbReference>
<evidence type="ECO:0000256" key="4">
    <source>
        <dbReference type="ARBA" id="ARBA00022801"/>
    </source>
</evidence>
<dbReference type="PANTHER" id="PTHR24264:SF65">
    <property type="entry name" value="SRCR DOMAIN-CONTAINING PROTEIN"/>
    <property type="match status" value="1"/>
</dbReference>
<feature type="chain" id="PRO_5047354451" evidence="6">
    <location>
        <begin position="21"/>
        <end position="218"/>
    </location>
</feature>
<feature type="domain" description="Peptidase S1" evidence="7">
    <location>
        <begin position="43"/>
        <end position="182"/>
    </location>
</feature>
<keyword evidence="4" id="KW-0378">Hydrolase</keyword>
<evidence type="ECO:0000256" key="2">
    <source>
        <dbReference type="ARBA" id="ARBA00022525"/>
    </source>
</evidence>
<dbReference type="InterPro" id="IPR043504">
    <property type="entry name" value="Peptidase_S1_PA_chymotrypsin"/>
</dbReference>
<dbReference type="CDD" id="cd00190">
    <property type="entry name" value="Tryp_SPc"/>
    <property type="match status" value="1"/>
</dbReference>
<organism evidence="8 9">
    <name type="scientific">Neodiprion lecontei</name>
    <name type="common">Redheaded pine sawfly</name>
    <dbReference type="NCBI Taxonomy" id="441921"/>
    <lineage>
        <taxon>Eukaryota</taxon>
        <taxon>Metazoa</taxon>
        <taxon>Ecdysozoa</taxon>
        <taxon>Arthropoda</taxon>
        <taxon>Hexapoda</taxon>
        <taxon>Insecta</taxon>
        <taxon>Pterygota</taxon>
        <taxon>Neoptera</taxon>
        <taxon>Endopterygota</taxon>
        <taxon>Hymenoptera</taxon>
        <taxon>Tenthredinoidea</taxon>
        <taxon>Diprionidae</taxon>
        <taxon>Diprioninae</taxon>
        <taxon>Neodiprion</taxon>
    </lineage>
</organism>
<reference evidence="9" key="1">
    <citation type="submission" date="2025-08" db="UniProtKB">
        <authorList>
            <consortium name="RefSeq"/>
        </authorList>
    </citation>
    <scope>IDENTIFICATION</scope>
    <source>
        <tissue evidence="9">Thorax and Abdomen</tissue>
    </source>
</reference>
<dbReference type="GeneID" id="124293464"/>
<dbReference type="Pfam" id="PF00089">
    <property type="entry name" value="Trypsin"/>
    <property type="match status" value="1"/>
</dbReference>
<dbReference type="SMART" id="SM00020">
    <property type="entry name" value="Tryp_SPc"/>
    <property type="match status" value="1"/>
</dbReference>
<accession>A0ABM3FQK2</accession>
<dbReference type="InterPro" id="IPR033116">
    <property type="entry name" value="TRYPSIN_SER"/>
</dbReference>
<gene>
    <name evidence="9" type="primary">LOC124293464</name>
</gene>
<dbReference type="Gene3D" id="2.40.10.10">
    <property type="entry name" value="Trypsin-like serine proteases"/>
    <property type="match status" value="1"/>
</dbReference>
<comment type="subcellular location">
    <subcellularLocation>
        <location evidence="1">Secreted</location>
    </subcellularLocation>
</comment>
<keyword evidence="8" id="KW-1185">Reference proteome</keyword>
<evidence type="ECO:0000256" key="5">
    <source>
        <dbReference type="ARBA" id="ARBA00022825"/>
    </source>
</evidence>
<dbReference type="PANTHER" id="PTHR24264">
    <property type="entry name" value="TRYPSIN-RELATED"/>
    <property type="match status" value="1"/>
</dbReference>
<dbReference type="PROSITE" id="PS50240">
    <property type="entry name" value="TRYPSIN_DOM"/>
    <property type="match status" value="1"/>
</dbReference>